<evidence type="ECO:0000313" key="7">
    <source>
        <dbReference type="EMBL" id="KAG2540219.1"/>
    </source>
</evidence>
<evidence type="ECO:0000256" key="3">
    <source>
        <dbReference type="ARBA" id="ARBA00023242"/>
    </source>
</evidence>
<evidence type="ECO:0000256" key="2">
    <source>
        <dbReference type="ARBA" id="ARBA00023125"/>
    </source>
</evidence>
<dbReference type="InterPro" id="IPR036388">
    <property type="entry name" value="WH-like_DNA-bd_sf"/>
</dbReference>
<dbReference type="Proteomes" id="UP000823388">
    <property type="component" value="Chromosome 9N"/>
</dbReference>
<keyword evidence="8" id="KW-1185">Reference proteome</keyword>
<evidence type="ECO:0000256" key="5">
    <source>
        <dbReference type="SAM" id="Phobius"/>
    </source>
</evidence>
<dbReference type="GO" id="GO:0000786">
    <property type="term" value="C:nucleosome"/>
    <property type="evidence" value="ECO:0007669"/>
    <property type="project" value="InterPro"/>
</dbReference>
<feature type="compositionally biased region" description="Basic and acidic residues" evidence="4">
    <location>
        <begin position="41"/>
        <end position="52"/>
    </location>
</feature>
<keyword evidence="3" id="KW-0539">Nucleus</keyword>
<evidence type="ECO:0000256" key="4">
    <source>
        <dbReference type="SAM" id="MobiDB-lite"/>
    </source>
</evidence>
<keyword evidence="5" id="KW-0812">Transmembrane</keyword>
<dbReference type="GO" id="GO:0003690">
    <property type="term" value="F:double-stranded DNA binding"/>
    <property type="evidence" value="ECO:0007669"/>
    <property type="project" value="TreeGrafter"/>
</dbReference>
<keyword evidence="5" id="KW-0472">Membrane</keyword>
<reference evidence="7" key="1">
    <citation type="submission" date="2020-05" db="EMBL/GenBank/DDBJ databases">
        <title>WGS assembly of Panicum virgatum.</title>
        <authorList>
            <person name="Lovell J.T."/>
            <person name="Jenkins J."/>
            <person name="Shu S."/>
            <person name="Juenger T.E."/>
            <person name="Schmutz J."/>
        </authorList>
    </citation>
    <scope>NUCLEOTIDE SEQUENCE</scope>
    <source>
        <strain evidence="7">AP13</strain>
    </source>
</reference>
<dbReference type="GO" id="GO:0045910">
    <property type="term" value="P:negative regulation of DNA recombination"/>
    <property type="evidence" value="ECO:0007669"/>
    <property type="project" value="TreeGrafter"/>
</dbReference>
<dbReference type="GO" id="GO:0030261">
    <property type="term" value="P:chromosome condensation"/>
    <property type="evidence" value="ECO:0007669"/>
    <property type="project" value="TreeGrafter"/>
</dbReference>
<dbReference type="PROSITE" id="PS51504">
    <property type="entry name" value="H15"/>
    <property type="match status" value="1"/>
</dbReference>
<proteinExistence type="predicted"/>
<dbReference type="PANTHER" id="PTHR11467">
    <property type="entry name" value="HISTONE H1"/>
    <property type="match status" value="1"/>
</dbReference>
<feature type="transmembrane region" description="Helical" evidence="5">
    <location>
        <begin position="150"/>
        <end position="169"/>
    </location>
</feature>
<feature type="compositionally biased region" description="Basic residues" evidence="4">
    <location>
        <begin position="53"/>
        <end position="64"/>
    </location>
</feature>
<feature type="region of interest" description="Disordered" evidence="4">
    <location>
        <begin position="18"/>
        <end position="83"/>
    </location>
</feature>
<keyword evidence="2" id="KW-0238">DNA-binding</keyword>
<evidence type="ECO:0000256" key="1">
    <source>
        <dbReference type="ARBA" id="ARBA00004123"/>
    </source>
</evidence>
<comment type="subcellular location">
    <subcellularLocation>
        <location evidence="1">Nucleus</location>
    </subcellularLocation>
</comment>
<dbReference type="GO" id="GO:0031492">
    <property type="term" value="F:nucleosomal DNA binding"/>
    <property type="evidence" value="ECO:0007669"/>
    <property type="project" value="TreeGrafter"/>
</dbReference>
<dbReference type="SUPFAM" id="SSF46785">
    <property type="entry name" value="Winged helix' DNA-binding domain"/>
    <property type="match status" value="1"/>
</dbReference>
<feature type="compositionally biased region" description="Low complexity" evidence="4">
    <location>
        <begin position="26"/>
        <end position="39"/>
    </location>
</feature>
<evidence type="ECO:0000259" key="6">
    <source>
        <dbReference type="PROSITE" id="PS51504"/>
    </source>
</evidence>
<comment type="caution">
    <text evidence="7">The sequence shown here is derived from an EMBL/GenBank/DDBJ whole genome shotgun (WGS) entry which is preliminary data.</text>
</comment>
<sequence length="170" mass="18012">MEVRLVDRAHVPEAHCQGGKIEAASRPQAAAVADPPARAGGDGRRLSGDGPRRRGLLAHHRRRGPAGGRADRPPVGPPPGTARGAQALVRRRAIAALNERTGSSSVAIGKYVEKKHGAKLPPNFRKLLAGQLKKFAAAGKLTRVKNSFKLAAAGLELAVGDFFSFFFLIF</sequence>
<protein>
    <recommendedName>
        <fullName evidence="6">H15 domain-containing protein</fullName>
    </recommendedName>
</protein>
<evidence type="ECO:0000313" key="8">
    <source>
        <dbReference type="Proteomes" id="UP000823388"/>
    </source>
</evidence>
<accession>A0A8T0MXC6</accession>
<dbReference type="CDD" id="cd00073">
    <property type="entry name" value="H15"/>
    <property type="match status" value="1"/>
</dbReference>
<name>A0A8T0MXC6_PANVG</name>
<dbReference type="PANTHER" id="PTHR11467:SF159">
    <property type="entry name" value="OS07G0184800 PROTEIN"/>
    <property type="match status" value="1"/>
</dbReference>
<feature type="domain" description="H15" evidence="6">
    <location>
        <begin position="77"/>
        <end position="152"/>
    </location>
</feature>
<dbReference type="InterPro" id="IPR005818">
    <property type="entry name" value="Histone_H1/H5_H15"/>
</dbReference>
<dbReference type="GO" id="GO:0005634">
    <property type="term" value="C:nucleus"/>
    <property type="evidence" value="ECO:0007669"/>
    <property type="project" value="UniProtKB-SubCell"/>
</dbReference>
<organism evidence="7 8">
    <name type="scientific">Panicum virgatum</name>
    <name type="common">Blackwell switchgrass</name>
    <dbReference type="NCBI Taxonomy" id="38727"/>
    <lineage>
        <taxon>Eukaryota</taxon>
        <taxon>Viridiplantae</taxon>
        <taxon>Streptophyta</taxon>
        <taxon>Embryophyta</taxon>
        <taxon>Tracheophyta</taxon>
        <taxon>Spermatophyta</taxon>
        <taxon>Magnoliopsida</taxon>
        <taxon>Liliopsida</taxon>
        <taxon>Poales</taxon>
        <taxon>Poaceae</taxon>
        <taxon>PACMAD clade</taxon>
        <taxon>Panicoideae</taxon>
        <taxon>Panicodae</taxon>
        <taxon>Paniceae</taxon>
        <taxon>Panicinae</taxon>
        <taxon>Panicum</taxon>
        <taxon>Panicum sect. Hiantes</taxon>
    </lineage>
</organism>
<dbReference type="InterPro" id="IPR036390">
    <property type="entry name" value="WH_DNA-bd_sf"/>
</dbReference>
<dbReference type="SMART" id="SM00526">
    <property type="entry name" value="H15"/>
    <property type="match status" value="1"/>
</dbReference>
<dbReference type="Pfam" id="PF00538">
    <property type="entry name" value="Linker_histone"/>
    <property type="match status" value="1"/>
</dbReference>
<keyword evidence="5" id="KW-1133">Transmembrane helix</keyword>
<dbReference type="GO" id="GO:0006334">
    <property type="term" value="P:nucleosome assembly"/>
    <property type="evidence" value="ECO:0007669"/>
    <property type="project" value="InterPro"/>
</dbReference>
<dbReference type="Gene3D" id="1.10.10.10">
    <property type="entry name" value="Winged helix-like DNA-binding domain superfamily/Winged helix DNA-binding domain"/>
    <property type="match status" value="1"/>
</dbReference>
<gene>
    <name evidence="7" type="ORF">PVAP13_9NG541528</name>
</gene>
<dbReference type="AlphaFoldDB" id="A0A8T0MXC6"/>
<dbReference type="EMBL" id="CM029054">
    <property type="protein sequence ID" value="KAG2540219.1"/>
    <property type="molecule type" value="Genomic_DNA"/>
</dbReference>